<evidence type="ECO:0000259" key="1">
    <source>
        <dbReference type="Pfam" id="PF05430"/>
    </source>
</evidence>
<dbReference type="GO" id="GO:0016645">
    <property type="term" value="F:oxidoreductase activity, acting on the CH-NH group of donors"/>
    <property type="evidence" value="ECO:0007669"/>
    <property type="project" value="InterPro"/>
</dbReference>
<protein>
    <submittedName>
        <fullName evidence="2">tRNA (5-methylaminomethyl-2-thiouridine)(34)-methyltransferase MnmD</fullName>
    </submittedName>
</protein>
<dbReference type="Gene3D" id="3.40.50.150">
    <property type="entry name" value="Vaccinia Virus protein VP39"/>
    <property type="match status" value="1"/>
</dbReference>
<dbReference type="RefSeq" id="WP_152123749.1">
    <property type="nucleotide sequence ID" value="NZ_WELI01000002.1"/>
</dbReference>
<keyword evidence="2" id="KW-0489">Methyltransferase</keyword>
<dbReference type="EMBL" id="WELI01000002">
    <property type="protein sequence ID" value="KAB7732182.1"/>
    <property type="molecule type" value="Genomic_DNA"/>
</dbReference>
<dbReference type="NCBIfam" id="NF033855">
    <property type="entry name" value="tRNA_MNMC2"/>
    <property type="match status" value="1"/>
</dbReference>
<dbReference type="InterPro" id="IPR047785">
    <property type="entry name" value="tRNA_MNMC2"/>
</dbReference>
<sequence>METTSRLVLTADGSHSVYNAQIDQYYHSVHGARQESERVYIELGLLAAFERFSDQPLRVFEMGFGTGLNALLTVKTAGQLGRPVDYEAVELYPLSTTDASALNFDQLLGTHSLAHLHEAPSAKRTLITPFFSLTKHFIRLEDFRATQAFHVIFFDAFSTRCQPELWTPEVFSHMASLLVPGGLLTTYCAKGYVQRNLRSAGFEVEKHPGPAHKRAVLRAVLPA</sequence>
<dbReference type="GO" id="GO:0032259">
    <property type="term" value="P:methylation"/>
    <property type="evidence" value="ECO:0007669"/>
    <property type="project" value="UniProtKB-KW"/>
</dbReference>
<keyword evidence="3" id="KW-1185">Reference proteome</keyword>
<dbReference type="InterPro" id="IPR029063">
    <property type="entry name" value="SAM-dependent_MTases_sf"/>
</dbReference>
<dbReference type="SUPFAM" id="SSF53335">
    <property type="entry name" value="S-adenosyl-L-methionine-dependent methyltransferases"/>
    <property type="match status" value="1"/>
</dbReference>
<name>A0A7J5U3V1_9BACT</name>
<comment type="caution">
    <text evidence="2">The sequence shown here is derived from an EMBL/GenBank/DDBJ whole genome shotgun (WGS) entry which is preliminary data.</text>
</comment>
<dbReference type="PANTHER" id="PTHR39963:SF1">
    <property type="entry name" value="MNMC-LIKE METHYLTRANSFERASE DOMAIN-CONTAINING PROTEIN"/>
    <property type="match status" value="1"/>
</dbReference>
<dbReference type="InterPro" id="IPR008471">
    <property type="entry name" value="MnmC-like_methylTransf"/>
</dbReference>
<proteinExistence type="predicted"/>
<dbReference type="AlphaFoldDB" id="A0A7J5U3V1"/>
<organism evidence="2 3">
    <name type="scientific">Rudanella paleaurantiibacter</name>
    <dbReference type="NCBI Taxonomy" id="2614655"/>
    <lineage>
        <taxon>Bacteria</taxon>
        <taxon>Pseudomonadati</taxon>
        <taxon>Bacteroidota</taxon>
        <taxon>Cytophagia</taxon>
        <taxon>Cytophagales</taxon>
        <taxon>Cytophagaceae</taxon>
        <taxon>Rudanella</taxon>
    </lineage>
</organism>
<dbReference type="Pfam" id="PF05430">
    <property type="entry name" value="Methyltransf_30"/>
    <property type="match status" value="1"/>
</dbReference>
<evidence type="ECO:0000313" key="2">
    <source>
        <dbReference type="EMBL" id="KAB7732182.1"/>
    </source>
</evidence>
<evidence type="ECO:0000313" key="3">
    <source>
        <dbReference type="Proteomes" id="UP000488299"/>
    </source>
</evidence>
<feature type="domain" description="MnmC-like methyltransferase" evidence="1">
    <location>
        <begin position="147"/>
        <end position="221"/>
    </location>
</feature>
<dbReference type="GO" id="GO:0004808">
    <property type="term" value="F:tRNA (5-methylaminomethyl-2-thiouridylate)(34)-methyltransferase activity"/>
    <property type="evidence" value="ECO:0007669"/>
    <property type="project" value="InterPro"/>
</dbReference>
<dbReference type="PANTHER" id="PTHR39963">
    <property type="entry name" value="SLL0983 PROTEIN"/>
    <property type="match status" value="1"/>
</dbReference>
<gene>
    <name evidence="2" type="primary">mnmD</name>
    <name evidence="2" type="ORF">F5984_08230</name>
</gene>
<accession>A0A7J5U3V1</accession>
<keyword evidence="2" id="KW-0808">Transferase</keyword>
<reference evidence="2 3" key="1">
    <citation type="submission" date="2019-10" db="EMBL/GenBank/DDBJ databases">
        <title>Rudanella paleaurantiibacter sp. nov., isolated from sludge.</title>
        <authorList>
            <person name="Xu S.Q."/>
        </authorList>
    </citation>
    <scope>NUCLEOTIDE SEQUENCE [LARGE SCALE GENOMIC DNA]</scope>
    <source>
        <strain evidence="2 3">HX-22-17</strain>
    </source>
</reference>
<dbReference type="Proteomes" id="UP000488299">
    <property type="component" value="Unassembled WGS sequence"/>
</dbReference>